<feature type="transmembrane region" description="Helical" evidence="1">
    <location>
        <begin position="87"/>
        <end position="108"/>
    </location>
</feature>
<keyword evidence="1" id="KW-0812">Transmembrane</keyword>
<evidence type="ECO:0000256" key="1">
    <source>
        <dbReference type="SAM" id="Phobius"/>
    </source>
</evidence>
<keyword evidence="1" id="KW-1133">Transmembrane helix</keyword>
<dbReference type="PATRIC" id="fig|1618023.3.peg.4543"/>
<dbReference type="Pfam" id="PF10027">
    <property type="entry name" value="DUF2269"/>
    <property type="match status" value="1"/>
</dbReference>
<feature type="transmembrane region" description="Helical" evidence="1">
    <location>
        <begin position="138"/>
        <end position="158"/>
    </location>
</feature>
<dbReference type="STRING" id="1618023.UH38_23535"/>
<reference evidence="2 3" key="1">
    <citation type="submission" date="2015-02" db="EMBL/GenBank/DDBJ databases">
        <title>Draft genome of a novel marine cyanobacterium (Chroococcales) isolated from South Atlantic Ocean.</title>
        <authorList>
            <person name="Rigonato J."/>
            <person name="Alvarenga D.O."/>
            <person name="Branco L.H."/>
            <person name="Varani A.M."/>
            <person name="Brandini F.P."/>
            <person name="Fiore M.F."/>
        </authorList>
    </citation>
    <scope>NUCLEOTIDE SEQUENCE [LARGE SCALE GENOMIC DNA]</scope>
    <source>
        <strain evidence="2 3">CENA595</strain>
    </source>
</reference>
<comment type="caution">
    <text evidence="2">The sequence shown here is derived from an EMBL/GenBank/DDBJ whole genome shotgun (WGS) entry which is preliminary data.</text>
</comment>
<name>A0A0D8ZQJ3_9CYAN</name>
<protein>
    <recommendedName>
        <fullName evidence="4">Integral membrane protein</fullName>
    </recommendedName>
</protein>
<feature type="transmembrane region" description="Helical" evidence="1">
    <location>
        <begin position="12"/>
        <end position="35"/>
    </location>
</feature>
<dbReference type="EMBL" id="JYON01000042">
    <property type="protein sequence ID" value="KJH69481.1"/>
    <property type="molecule type" value="Genomic_DNA"/>
</dbReference>
<gene>
    <name evidence="2" type="ORF">UH38_23535</name>
</gene>
<evidence type="ECO:0000313" key="3">
    <source>
        <dbReference type="Proteomes" id="UP000032452"/>
    </source>
</evidence>
<feature type="transmembrane region" description="Helical" evidence="1">
    <location>
        <begin position="59"/>
        <end position="80"/>
    </location>
</feature>
<sequence length="178" mass="19812">MPKLNVKQKNWLVSAHVIFAALWTGTVLSMFLLALRNQHSTDASVLQALNSAINLLDDYVVIPTAIGSLLTGTFLCWLTVWGFFKHYWVIVKWVATVALIIFGTFWLFPWANAATALSEAQRLQVLENPLYNFDAKGVLIGTIVQVACLVAVITISLLKPWGRRELKQQKPSKSATVS</sequence>
<keyword evidence="1" id="KW-0472">Membrane</keyword>
<evidence type="ECO:0008006" key="4">
    <source>
        <dbReference type="Google" id="ProtNLM"/>
    </source>
</evidence>
<evidence type="ECO:0000313" key="2">
    <source>
        <dbReference type="EMBL" id="KJH69481.1"/>
    </source>
</evidence>
<proteinExistence type="predicted"/>
<dbReference type="OrthoDB" id="156858at2"/>
<keyword evidence="3" id="KW-1185">Reference proteome</keyword>
<accession>A0A0D8ZQJ3</accession>
<dbReference type="RefSeq" id="WP_045057152.1">
    <property type="nucleotide sequence ID" value="NZ_CAWMDP010000052.1"/>
</dbReference>
<dbReference type="AlphaFoldDB" id="A0A0D8ZQJ3"/>
<organism evidence="2 3">
    <name type="scientific">Aliterella atlantica CENA595</name>
    <dbReference type="NCBI Taxonomy" id="1618023"/>
    <lineage>
        <taxon>Bacteria</taxon>
        <taxon>Bacillati</taxon>
        <taxon>Cyanobacteriota</taxon>
        <taxon>Cyanophyceae</taxon>
        <taxon>Chroococcidiopsidales</taxon>
        <taxon>Aliterellaceae</taxon>
        <taxon>Aliterella</taxon>
    </lineage>
</organism>
<dbReference type="InterPro" id="IPR018729">
    <property type="entry name" value="DUF2269_transmembrane"/>
</dbReference>
<dbReference type="Proteomes" id="UP000032452">
    <property type="component" value="Unassembled WGS sequence"/>
</dbReference>